<keyword evidence="4 8" id="KW-0694">RNA-binding</keyword>
<evidence type="ECO:0000256" key="6">
    <source>
        <dbReference type="ARBA" id="ARBA00023274"/>
    </source>
</evidence>
<proteinExistence type="inferred from homology"/>
<evidence type="ECO:0000256" key="4">
    <source>
        <dbReference type="ARBA" id="ARBA00022884"/>
    </source>
</evidence>
<dbReference type="InterPro" id="IPR006519">
    <property type="entry name" value="Ribosomal_uL11_bac-typ"/>
</dbReference>
<dbReference type="InterPro" id="IPR000911">
    <property type="entry name" value="Ribosomal_uL11"/>
</dbReference>
<dbReference type="CDD" id="cd00349">
    <property type="entry name" value="Ribosomal_L11"/>
    <property type="match status" value="1"/>
</dbReference>
<dbReference type="Gene3D" id="1.10.10.250">
    <property type="entry name" value="Ribosomal protein L11, C-terminal domain"/>
    <property type="match status" value="1"/>
</dbReference>
<dbReference type="RefSeq" id="WP_120526762.1">
    <property type="nucleotide sequence ID" value="NZ_JABFJV010000084.1"/>
</dbReference>
<organism evidence="13 14">
    <name type="scientific">Corallococcus exercitus</name>
    <dbReference type="NCBI Taxonomy" id="2316736"/>
    <lineage>
        <taxon>Bacteria</taxon>
        <taxon>Pseudomonadati</taxon>
        <taxon>Myxococcota</taxon>
        <taxon>Myxococcia</taxon>
        <taxon>Myxococcales</taxon>
        <taxon>Cystobacterineae</taxon>
        <taxon>Myxococcaceae</taxon>
        <taxon>Corallococcus</taxon>
    </lineage>
</organism>
<dbReference type="GO" id="GO:0006412">
    <property type="term" value="P:translation"/>
    <property type="evidence" value="ECO:0007669"/>
    <property type="project" value="UniProtKB-UniRule"/>
</dbReference>
<keyword evidence="3 8" id="KW-0699">rRNA-binding</keyword>
<name>A0A3A8I8J4_9BACT</name>
<evidence type="ECO:0000256" key="1">
    <source>
        <dbReference type="ARBA" id="ARBA00010537"/>
    </source>
</evidence>
<comment type="subunit">
    <text evidence="8">Part of the ribosomal stalk of the 50S ribosomal subunit. Interacts with L10 and the large rRNA to form the base of the stalk. L10 forms an elongated spine to which L12 dimers bind in a sequential fashion forming a multimeric L10(L12)X complex.</text>
</comment>
<feature type="domain" description="Large ribosomal subunit protein uL11 C-terminal" evidence="11">
    <location>
        <begin position="72"/>
        <end position="146"/>
    </location>
</feature>
<gene>
    <name evidence="8 13" type="primary">rplK</name>
    <name evidence="13" type="ORF">HMI49_16655</name>
</gene>
<evidence type="ECO:0000313" key="14">
    <source>
        <dbReference type="Proteomes" id="UP000563426"/>
    </source>
</evidence>
<dbReference type="PROSITE" id="PS00359">
    <property type="entry name" value="RIBOSOMAL_L11"/>
    <property type="match status" value="1"/>
</dbReference>
<dbReference type="GO" id="GO:0022625">
    <property type="term" value="C:cytosolic large ribosomal subunit"/>
    <property type="evidence" value="ECO:0007669"/>
    <property type="project" value="TreeGrafter"/>
</dbReference>
<comment type="caution">
    <text evidence="13">The sequence shown here is derived from an EMBL/GenBank/DDBJ whole genome shotgun (WGS) entry which is preliminary data.</text>
</comment>
<dbReference type="PANTHER" id="PTHR11661:SF1">
    <property type="entry name" value="LARGE RIBOSOMAL SUBUNIT PROTEIN UL11M"/>
    <property type="match status" value="1"/>
</dbReference>
<dbReference type="EMBL" id="JABFJV010000084">
    <property type="protein sequence ID" value="NOK34832.1"/>
    <property type="molecule type" value="Genomic_DNA"/>
</dbReference>
<keyword evidence="5 8" id="KW-0689">Ribosomal protein</keyword>
<evidence type="ECO:0000256" key="8">
    <source>
        <dbReference type="HAMAP-Rule" id="MF_00736"/>
    </source>
</evidence>
<accession>A0A3A8I8J4</accession>
<reference evidence="13 14" key="1">
    <citation type="submission" date="2020-05" db="EMBL/GenBank/DDBJ databases">
        <authorList>
            <person name="Whitworth D."/>
        </authorList>
    </citation>
    <scope>NUCLEOTIDE SEQUENCE [LARGE SCALE GENOMIC DNA]</scope>
    <source>
        <strain evidence="13 14">AB043B</strain>
    </source>
</reference>
<comment type="subunit">
    <text evidence="7">Part of the ribosomal stalk of the 50S ribosomal subunit. Interacts with L10 and the large rRNA to form the base of the stalk. L10 forms an elongated spine to which 2 L12 dimers bind in a sequential fashion forming a pentameric L10(L12)2(L12)2 complex.</text>
</comment>
<evidence type="ECO:0000259" key="11">
    <source>
        <dbReference type="Pfam" id="PF00298"/>
    </source>
</evidence>
<sequence length="148" mass="15698">MKKVTGQVKLQIPAGKANPAPPIGPALGQQGVNIMEFCKQFNAKTQAEAKEGLIIPVIITVYQDRSFTFILKTPPAAILIKKAAGLHTEKKKGSGAKKPGKEKVGTITRQQVEEIAKKKIQDTTASSIEACMNTIAGTARSMGIDVVG</sequence>
<dbReference type="SMART" id="SM00649">
    <property type="entry name" value="RL11"/>
    <property type="match status" value="1"/>
</dbReference>
<evidence type="ECO:0000313" key="13">
    <source>
        <dbReference type="EMBL" id="NOK34832.1"/>
    </source>
</evidence>
<evidence type="ECO:0000259" key="12">
    <source>
        <dbReference type="Pfam" id="PF03946"/>
    </source>
</evidence>
<dbReference type="SUPFAM" id="SSF54747">
    <property type="entry name" value="Ribosomal L11/L12e N-terminal domain"/>
    <property type="match status" value="1"/>
</dbReference>
<dbReference type="Pfam" id="PF00298">
    <property type="entry name" value="Ribosomal_L11"/>
    <property type="match status" value="1"/>
</dbReference>
<dbReference type="AlphaFoldDB" id="A0A3A8I8J4"/>
<dbReference type="FunFam" id="3.30.1550.10:FF:000001">
    <property type="entry name" value="50S ribosomal protein L11"/>
    <property type="match status" value="1"/>
</dbReference>
<dbReference type="Proteomes" id="UP000563426">
    <property type="component" value="Unassembled WGS sequence"/>
</dbReference>
<dbReference type="InterPro" id="IPR020784">
    <property type="entry name" value="Ribosomal_uL11_N"/>
</dbReference>
<dbReference type="InterPro" id="IPR036796">
    <property type="entry name" value="Ribosomal_uL11_N_sf"/>
</dbReference>
<dbReference type="SUPFAM" id="SSF46906">
    <property type="entry name" value="Ribosomal protein L11, C-terminal domain"/>
    <property type="match status" value="1"/>
</dbReference>
<dbReference type="OrthoDB" id="9802408at2"/>
<comment type="PTM">
    <text evidence="8 10">One or more lysine residues are methylated.</text>
</comment>
<keyword evidence="14" id="KW-1185">Reference proteome</keyword>
<protein>
    <recommendedName>
        <fullName evidence="8">Large ribosomal subunit protein uL11</fullName>
    </recommendedName>
</protein>
<dbReference type="NCBIfam" id="TIGR01632">
    <property type="entry name" value="L11_bact"/>
    <property type="match status" value="1"/>
</dbReference>
<dbReference type="Pfam" id="PF03946">
    <property type="entry name" value="Ribosomal_L11_N"/>
    <property type="match status" value="1"/>
</dbReference>
<comment type="function">
    <text evidence="8 10">Forms part of the ribosomal stalk which helps the ribosome interact with GTP-bound translation factors.</text>
</comment>
<evidence type="ECO:0000256" key="5">
    <source>
        <dbReference type="ARBA" id="ARBA00022980"/>
    </source>
</evidence>
<evidence type="ECO:0000256" key="2">
    <source>
        <dbReference type="ARBA" id="ARBA00022481"/>
    </source>
</evidence>
<evidence type="ECO:0000256" key="10">
    <source>
        <dbReference type="RuleBase" id="RU003979"/>
    </source>
</evidence>
<dbReference type="PANTHER" id="PTHR11661">
    <property type="entry name" value="60S RIBOSOMAL PROTEIN L12"/>
    <property type="match status" value="1"/>
</dbReference>
<dbReference type="InterPro" id="IPR020785">
    <property type="entry name" value="Ribosomal_uL11_CS"/>
</dbReference>
<dbReference type="GO" id="GO:0070180">
    <property type="term" value="F:large ribosomal subunit rRNA binding"/>
    <property type="evidence" value="ECO:0007669"/>
    <property type="project" value="UniProtKB-UniRule"/>
</dbReference>
<dbReference type="InterPro" id="IPR020783">
    <property type="entry name" value="Ribosomal_uL11_C"/>
</dbReference>
<dbReference type="HAMAP" id="MF_00736">
    <property type="entry name" value="Ribosomal_uL11"/>
    <property type="match status" value="1"/>
</dbReference>
<keyword evidence="2 8" id="KW-0488">Methylation</keyword>
<dbReference type="Gene3D" id="3.30.1550.10">
    <property type="entry name" value="Ribosomal protein L11/L12, N-terminal domain"/>
    <property type="match status" value="1"/>
</dbReference>
<dbReference type="FunFam" id="1.10.10.250:FF:000001">
    <property type="entry name" value="50S ribosomal protein L11"/>
    <property type="match status" value="1"/>
</dbReference>
<dbReference type="InterPro" id="IPR036769">
    <property type="entry name" value="Ribosomal_uL11_C_sf"/>
</dbReference>
<feature type="domain" description="Large ribosomal subunit protein uL11 N-terminal" evidence="12">
    <location>
        <begin position="8"/>
        <end position="67"/>
    </location>
</feature>
<evidence type="ECO:0000256" key="3">
    <source>
        <dbReference type="ARBA" id="ARBA00022730"/>
    </source>
</evidence>
<evidence type="ECO:0000256" key="7">
    <source>
        <dbReference type="ARBA" id="ARBA00062905"/>
    </source>
</evidence>
<keyword evidence="6 8" id="KW-0687">Ribonucleoprotein</keyword>
<dbReference type="GO" id="GO:0003735">
    <property type="term" value="F:structural constituent of ribosome"/>
    <property type="evidence" value="ECO:0007669"/>
    <property type="project" value="InterPro"/>
</dbReference>
<comment type="similarity">
    <text evidence="1 8 9">Belongs to the universal ribosomal protein uL11 family.</text>
</comment>
<evidence type="ECO:0000256" key="9">
    <source>
        <dbReference type="RuleBase" id="RU003978"/>
    </source>
</evidence>